<reference evidence="3" key="1">
    <citation type="submission" date="2016-10" db="EMBL/GenBank/DDBJ databases">
        <authorList>
            <person name="Varghese N."/>
            <person name="Submissions S."/>
        </authorList>
    </citation>
    <scope>NUCLEOTIDE SEQUENCE [LARGE SCALE GENOMIC DNA]</scope>
    <source>
        <strain evidence="3">DSM 18130</strain>
    </source>
</reference>
<proteinExistence type="predicted"/>
<sequence length="155" mass="17154">MINVSPETKQQALLFLARDQKVAAVKIIKDQSKCGLKEAKDYVDALEVGVQQPITNLGNLDAELLAILNQGNKLNAIKHYKDATGSGLAESKDYVEKLIRSEVTGNVMQRSRDTEIKDIISDHVGDNQNPIQKFLIKLLIIVMASAALTYILFNM</sequence>
<organism evidence="2 3">
    <name type="scientific">Pedobacter suwonensis</name>
    <dbReference type="NCBI Taxonomy" id="332999"/>
    <lineage>
        <taxon>Bacteria</taxon>
        <taxon>Pseudomonadati</taxon>
        <taxon>Bacteroidota</taxon>
        <taxon>Sphingobacteriia</taxon>
        <taxon>Sphingobacteriales</taxon>
        <taxon>Sphingobacteriaceae</taxon>
        <taxon>Pedobacter</taxon>
    </lineage>
</organism>
<evidence type="ECO:0000256" key="1">
    <source>
        <dbReference type="SAM" id="Phobius"/>
    </source>
</evidence>
<name>A0A1I0T1M8_9SPHI</name>
<dbReference type="OrthoDB" id="1149028at2"/>
<keyword evidence="3" id="KW-1185">Reference proteome</keyword>
<feature type="transmembrane region" description="Helical" evidence="1">
    <location>
        <begin position="134"/>
        <end position="153"/>
    </location>
</feature>
<dbReference type="STRING" id="332999.SAMN04488511_105131"/>
<dbReference type="Gene3D" id="3.30.1390.10">
    <property type="match status" value="2"/>
</dbReference>
<keyword evidence="2" id="KW-0689">Ribosomal protein</keyword>
<evidence type="ECO:0000313" key="2">
    <source>
        <dbReference type="EMBL" id="SFA45688.1"/>
    </source>
</evidence>
<dbReference type="AlphaFoldDB" id="A0A1I0T1M8"/>
<accession>A0A1I0T1M8</accession>
<dbReference type="RefSeq" id="WP_090982065.1">
    <property type="nucleotide sequence ID" value="NZ_FOJM01000005.1"/>
</dbReference>
<keyword evidence="2" id="KW-0687">Ribonucleoprotein</keyword>
<gene>
    <name evidence="2" type="ORF">SAMN04488511_105131</name>
</gene>
<keyword evidence="1" id="KW-0812">Transmembrane</keyword>
<protein>
    <submittedName>
        <fullName evidence="2">Ribosomal protein L7/L12 C-terminal domain</fullName>
    </submittedName>
</protein>
<keyword evidence="1" id="KW-0472">Membrane</keyword>
<keyword evidence="1" id="KW-1133">Transmembrane helix</keyword>
<dbReference type="Proteomes" id="UP000198836">
    <property type="component" value="Unassembled WGS sequence"/>
</dbReference>
<dbReference type="InterPro" id="IPR014719">
    <property type="entry name" value="Ribosomal_bL12_C/ClpS-like"/>
</dbReference>
<dbReference type="EMBL" id="FOJM01000005">
    <property type="protein sequence ID" value="SFA45688.1"/>
    <property type="molecule type" value="Genomic_DNA"/>
</dbReference>
<evidence type="ECO:0000313" key="3">
    <source>
        <dbReference type="Proteomes" id="UP000198836"/>
    </source>
</evidence>
<dbReference type="GO" id="GO:0005840">
    <property type="term" value="C:ribosome"/>
    <property type="evidence" value="ECO:0007669"/>
    <property type="project" value="UniProtKB-KW"/>
</dbReference>